<evidence type="ECO:0000313" key="4">
    <source>
        <dbReference type="Proteomes" id="UP001201812"/>
    </source>
</evidence>
<proteinExistence type="predicted"/>
<evidence type="ECO:0000313" key="3">
    <source>
        <dbReference type="EMBL" id="KAI1718915.1"/>
    </source>
</evidence>
<feature type="region of interest" description="Disordered" evidence="1">
    <location>
        <begin position="1"/>
        <end position="29"/>
    </location>
</feature>
<organism evidence="3 4">
    <name type="scientific">Ditylenchus destructor</name>
    <dbReference type="NCBI Taxonomy" id="166010"/>
    <lineage>
        <taxon>Eukaryota</taxon>
        <taxon>Metazoa</taxon>
        <taxon>Ecdysozoa</taxon>
        <taxon>Nematoda</taxon>
        <taxon>Chromadorea</taxon>
        <taxon>Rhabditida</taxon>
        <taxon>Tylenchina</taxon>
        <taxon>Tylenchomorpha</taxon>
        <taxon>Sphaerularioidea</taxon>
        <taxon>Anguinidae</taxon>
        <taxon>Anguininae</taxon>
        <taxon>Ditylenchus</taxon>
    </lineage>
</organism>
<feature type="compositionally biased region" description="Acidic residues" evidence="1">
    <location>
        <begin position="1043"/>
        <end position="1071"/>
    </location>
</feature>
<dbReference type="Proteomes" id="UP001201812">
    <property type="component" value="Unassembled WGS sequence"/>
</dbReference>
<reference evidence="3" key="1">
    <citation type="submission" date="2022-01" db="EMBL/GenBank/DDBJ databases">
        <title>Genome Sequence Resource for Two Populations of Ditylenchus destructor, the Migratory Endoparasitic Phytonematode.</title>
        <authorList>
            <person name="Zhang H."/>
            <person name="Lin R."/>
            <person name="Xie B."/>
        </authorList>
    </citation>
    <scope>NUCLEOTIDE SEQUENCE</scope>
    <source>
        <strain evidence="3">BazhouSP</strain>
    </source>
</reference>
<evidence type="ECO:0000259" key="2">
    <source>
        <dbReference type="Pfam" id="PF08161"/>
    </source>
</evidence>
<dbReference type="InterPro" id="IPR052087">
    <property type="entry name" value="RRP12"/>
</dbReference>
<name>A0AAD4R2Z6_9BILA</name>
<evidence type="ECO:0000256" key="1">
    <source>
        <dbReference type="SAM" id="MobiDB-lite"/>
    </source>
</evidence>
<sequence>MGKSFRVRPKGGMGKNALPKGGSSSCNAKTNIHRTTAKNARILKRLPHVAVDDALSANLMRQLPLKTMTIDQEPTASENGSMKNGGDGEDTISLSNFTAATDFSNFTNCSNPTFDPVHREWKSGSKLQVEVVSVLAAASEIINKNGGTGTDVEYFSTLLMSLQSVPPNEVNKIAAISYLLNLNAKKISKPLLVKLFSHSTKVICDKFADIPVTDHSSGALKYLISTLGYFLYAQPASCWQRMENINIVAIILRLSREEQPWVRTMSRRVLRNLLTDPRCSEENGTHPAAKLIGELILKDLCASESGQQNKTYVARQLCLLEGIMHKIPKSIFRELGEKVLHFGSAGDNMLKCAALQCLQKCLMQHPGDNCLTADTNIQLIVALRSLESPSDVSVCAYWLKALVEAHVCLSAKDEPKSFGMLDETLQICADLFKRRSTVLGEAVHLSCLRLIQCCIQQNSKASTTFLESLFLSLDFKQTMDEARAESWKWVLKTMEGLLEESKELILGESFTNVLKRLAVVRDKGEFCAAAIDSFFGSAIRHIGIEHVVDSVPVTFSVDNMSTSLDFKRSWMLPVICQSIQHADFEEAFPSLCPIIGALLNERPDLRLTSLNALRAALKLASAQGADGVMERFSKNFMPILFAIYTSTSLTTKTNGEHKAIFMGHNDQSVKLATLETIRLYIPRVPGELLTTYVRLAIEKTQNPEERVNKVLIMDILIAMSRGADVNSLSVIMHAISPWFHSDDAQMQKKAYRLLAEIYHRFSDPDLQEFFAENELLLDELIRKDYNTVAASARSWRIATYRSVVNSLQDWNALSLLCNQIYWETVSLMDHSNSKPTRVQATNMLLEICAQLIDVGSKNGETPSTALDFMLSNIFSTQNAKEFREESDAKMLTANLTALSIITNKHLRLMNASLISRLVSYALWSWKVSVRSSSLLPVASRLIRVICLRLPGYALEQYKDLLLETIFATELSKKSSVRSRKANALMLEVILDKFSTESIMKYAAQHVAWTKYIKNIEKQRRRRLTKKKGPHGENQESNPKQNVDEEYDDDEKESDEEDVEMNSDDSDEFFVK</sequence>
<gene>
    <name evidence="3" type="ORF">DdX_06028</name>
</gene>
<comment type="caution">
    <text evidence="3">The sequence shown here is derived from an EMBL/GenBank/DDBJ whole genome shotgun (WGS) entry which is preliminary data.</text>
</comment>
<protein>
    <recommendedName>
        <fullName evidence="2">RRP12 HEAT domain-containing protein</fullName>
    </recommendedName>
</protein>
<dbReference type="EMBL" id="JAKKPZ010000007">
    <property type="protein sequence ID" value="KAI1718915.1"/>
    <property type="molecule type" value="Genomic_DNA"/>
</dbReference>
<keyword evidence="4" id="KW-1185">Reference proteome</keyword>
<dbReference type="PANTHER" id="PTHR48287">
    <property type="entry name" value="ARM REPEAT SUPERFAMILY PROTEIN"/>
    <property type="match status" value="1"/>
</dbReference>
<feature type="region of interest" description="Disordered" evidence="1">
    <location>
        <begin position="1021"/>
        <end position="1071"/>
    </location>
</feature>
<dbReference type="AlphaFoldDB" id="A0AAD4R2Z6"/>
<feature type="compositionally biased region" description="Polar residues" evidence="1">
    <location>
        <begin position="71"/>
        <end position="82"/>
    </location>
</feature>
<dbReference type="InterPro" id="IPR016024">
    <property type="entry name" value="ARM-type_fold"/>
</dbReference>
<dbReference type="Pfam" id="PF08161">
    <property type="entry name" value="RRP12_HEAT"/>
    <property type="match status" value="1"/>
</dbReference>
<feature type="domain" description="RRP12 HEAT" evidence="2">
    <location>
        <begin position="451"/>
        <end position="583"/>
    </location>
</feature>
<accession>A0AAD4R2Z6</accession>
<dbReference type="InterPro" id="IPR012978">
    <property type="entry name" value="HEAT_RRP12"/>
</dbReference>
<dbReference type="SUPFAM" id="SSF48371">
    <property type="entry name" value="ARM repeat"/>
    <property type="match status" value="1"/>
</dbReference>
<dbReference type="GO" id="GO:0005634">
    <property type="term" value="C:nucleus"/>
    <property type="evidence" value="ECO:0007669"/>
    <property type="project" value="UniProtKB-SubCell"/>
</dbReference>
<feature type="region of interest" description="Disordered" evidence="1">
    <location>
        <begin position="71"/>
        <end position="91"/>
    </location>
</feature>
<dbReference type="PANTHER" id="PTHR48287:SF1">
    <property type="entry name" value="ARM REPEAT SUPERFAMILY PROTEIN"/>
    <property type="match status" value="1"/>
</dbReference>